<proteinExistence type="predicted"/>
<protein>
    <submittedName>
        <fullName evidence="2">Thiol-activated cytolysin</fullName>
    </submittedName>
</protein>
<dbReference type="Pfam" id="PF08310">
    <property type="entry name" value="LGFP"/>
    <property type="match status" value="2"/>
</dbReference>
<reference evidence="3" key="1">
    <citation type="submission" date="2018-01" db="EMBL/GenBank/DDBJ databases">
        <title>Draft Genome Sequence of the Radioresistant Bacterium Deinococcus aerius TR0125, Isolated from the Higher Atmosphere above Japan.</title>
        <authorList>
            <person name="Satoh K."/>
            <person name="Arai H."/>
            <person name="Sanzen T."/>
            <person name="Kawaguchi Y."/>
            <person name="Hayashi H."/>
            <person name="Yokobori S."/>
            <person name="Yamagishi A."/>
            <person name="Oono Y."/>
            <person name="Narumi I."/>
        </authorList>
    </citation>
    <scope>NUCLEOTIDE SEQUENCE [LARGE SCALE GENOMIC DNA]</scope>
    <source>
        <strain evidence="3">TR0125</strain>
    </source>
</reference>
<dbReference type="SUPFAM" id="SSF56978">
    <property type="entry name" value="Perfringolysin"/>
    <property type="match status" value="1"/>
</dbReference>
<keyword evidence="3" id="KW-1185">Reference proteome</keyword>
<dbReference type="EMBL" id="BFAG01000007">
    <property type="protein sequence ID" value="GBF06107.1"/>
    <property type="molecule type" value="Genomic_DNA"/>
</dbReference>
<organism evidence="2 3">
    <name type="scientific">Deinococcus aerius</name>
    <dbReference type="NCBI Taxonomy" id="200253"/>
    <lineage>
        <taxon>Bacteria</taxon>
        <taxon>Thermotogati</taxon>
        <taxon>Deinococcota</taxon>
        <taxon>Deinococci</taxon>
        <taxon>Deinococcales</taxon>
        <taxon>Deinococcaceae</taxon>
        <taxon>Deinococcus</taxon>
    </lineage>
</organism>
<sequence length="661" mass="70846">MKHLPLTLLLLTASTALASPESEIAQKAQALGFGAPTTTVNRSPARPDSFGQWFEGGMVYWTPQHGANAVHGTIGQTWATQNYEQGSWSFPASDEIPCAGPGKGDRYQVFEGGRAVWTAATNRVAFYPNPTTIGDGGNCAPPANTGTIGLLNPGTLINPGALLAAGTPAAALRNGRDLNTDLGPNGPQGDPESRVSDLDFATQSVCTTQRWGDSQVRALDGLPLLDPNSGVLYPGAIVQGRGFESGVFTPVTISRAGGTLTLDNVNLGGKERYSAPLDSVSGPAVRQAVQNMLRQGVSGTAAQFGLQLEQISDYNSLLLGLSLDARYGTFEMQSNLGLNQEARKNRYFIKFLQPFYTVNFEPPSSPTAVFRDGERFTDPEGQITPDNPPLYVASMSYGRAIFFVAETEASRDDLQAALGAAANFGGASARAELDARTRRTLDRTQIYYYAFGGSAPRAVGPIRAANAAEMFEQVKGLLADAEAAGYSPANPGLPIKYTLRYLKNNEVARTSFSVVYDRRDCTVTSAEGTWAGVPTGRIPTNDRANIVNYEIKRRQPQIPEGQVEFVLVLGAGTPEAGNNIYDKWLKLVDMGGNGIQEVQVTPSRRVASFRVPLASLNSAARLYIDKDNFGVNARSHAAILGDLEHLRGGDQVTVTWVREQN</sequence>
<evidence type="ECO:0000256" key="1">
    <source>
        <dbReference type="SAM" id="SignalP"/>
    </source>
</evidence>
<evidence type="ECO:0000313" key="3">
    <source>
        <dbReference type="Proteomes" id="UP000236569"/>
    </source>
</evidence>
<feature type="signal peptide" evidence="1">
    <location>
        <begin position="1"/>
        <end position="18"/>
    </location>
</feature>
<dbReference type="RefSeq" id="WP_103129505.1">
    <property type="nucleotide sequence ID" value="NZ_BFAG01000007.1"/>
</dbReference>
<dbReference type="Gene3D" id="3.90.840.10">
    <property type="entry name" value="Thiol-activated cytolysin superfamily/Thiol-activated cytolysin, alpha-beta domain"/>
    <property type="match status" value="1"/>
</dbReference>
<dbReference type="Gene3D" id="3.30.1040.20">
    <property type="match status" value="1"/>
</dbReference>
<keyword evidence="1" id="KW-0732">Signal</keyword>
<dbReference type="InterPro" id="IPR013207">
    <property type="entry name" value="LGFP"/>
</dbReference>
<dbReference type="GO" id="GO:0015485">
    <property type="term" value="F:cholesterol binding"/>
    <property type="evidence" value="ECO:0007669"/>
    <property type="project" value="InterPro"/>
</dbReference>
<dbReference type="InterPro" id="IPR036359">
    <property type="entry name" value="Thiol_cytolysin_sf"/>
</dbReference>
<dbReference type="AlphaFoldDB" id="A0A2I9DTW0"/>
<dbReference type="Gene3D" id="3.40.30.40">
    <property type="entry name" value="Perfringolysin"/>
    <property type="match status" value="1"/>
</dbReference>
<comment type="caution">
    <text evidence="2">The sequence shown here is derived from an EMBL/GenBank/DDBJ whole genome shotgun (WGS) entry which is preliminary data.</text>
</comment>
<evidence type="ECO:0000313" key="2">
    <source>
        <dbReference type="EMBL" id="GBF06107.1"/>
    </source>
</evidence>
<feature type="chain" id="PRO_5014468257" evidence="1">
    <location>
        <begin position="19"/>
        <end position="661"/>
    </location>
</feature>
<dbReference type="PRINTS" id="PR01400">
    <property type="entry name" value="TACYTOLYSIN"/>
</dbReference>
<dbReference type="InterPro" id="IPR001869">
    <property type="entry name" value="Thiol_cytolysin"/>
</dbReference>
<dbReference type="Pfam" id="PF01289">
    <property type="entry name" value="Thiol_cytolysin"/>
    <property type="match status" value="1"/>
</dbReference>
<dbReference type="InterPro" id="IPR036363">
    <property type="entry name" value="Thiol_cytolysin_ab_sf"/>
</dbReference>
<gene>
    <name evidence="2" type="ORF">DAERI_070105</name>
</gene>
<accession>A0A2I9DTW0</accession>
<dbReference type="OrthoDB" id="4230213at2"/>
<dbReference type="Proteomes" id="UP000236569">
    <property type="component" value="Unassembled WGS sequence"/>
</dbReference>
<name>A0A2I9DTW0_9DEIO</name>